<keyword evidence="3" id="KW-0479">Metal-binding</keyword>
<dbReference type="SUPFAM" id="SSF53187">
    <property type="entry name" value="Zn-dependent exopeptidases"/>
    <property type="match status" value="1"/>
</dbReference>
<dbReference type="KEGG" id="bsol:FSW04_06905"/>
<accession>A0A5B8UBZ7</accession>
<organism evidence="4 5">
    <name type="scientific">Baekduia soli</name>
    <dbReference type="NCBI Taxonomy" id="496014"/>
    <lineage>
        <taxon>Bacteria</taxon>
        <taxon>Bacillati</taxon>
        <taxon>Actinomycetota</taxon>
        <taxon>Thermoleophilia</taxon>
        <taxon>Solirubrobacterales</taxon>
        <taxon>Baekduiaceae</taxon>
        <taxon>Baekduia</taxon>
    </lineage>
</organism>
<evidence type="ECO:0000256" key="3">
    <source>
        <dbReference type="PIRSR" id="PIRSR001235-1"/>
    </source>
</evidence>
<sequence length="422" mass="43397">MQIDAGRVIADLRELAAASGGEHAGAKRLAWSPDWSAAREWLGGKLAELGDRVTVDRDEAGNLWAQLDGDGSTDGFVVVGSHIDAVPSGGWLDGCLGVMAALEVLRTLAAADAPPPVTVRLVDWADEEGARFGRSLVGSSAVAGTLDPDDVRGLLDAQGTTLQDALASVGVDLDAAAGARSRLDGARAYLELHIEQGPVLLDTGRLASAVSGTFGDERYLIGFTGQSAHAGSTPMHLRRDTLAAAATAALEIREVGIRHGGVTTVGSIASSPGVITAIAGASEMMLDLRHLEAEVLATMLAECRAACEDAARTFDCEVAFRRVFGATPTPFHPELVALARRAVDAAGGGDGPPIPSGPLHDATEIGRLVPTVMIFAQSDPPISHTEVEDSSEEALRVAIEAYGATVGGALELVAAGGLEAAR</sequence>
<keyword evidence="3" id="KW-0862">Zinc</keyword>
<feature type="binding site" evidence="3">
    <location>
        <position position="93"/>
    </location>
    <ligand>
        <name>Zn(2+)</name>
        <dbReference type="ChEBI" id="CHEBI:29105"/>
        <label>1</label>
    </ligand>
</feature>
<protein>
    <submittedName>
        <fullName evidence="4">Zn-dependent hydrolase</fullName>
    </submittedName>
</protein>
<dbReference type="GO" id="GO:0016813">
    <property type="term" value="F:hydrolase activity, acting on carbon-nitrogen (but not peptide) bonds, in linear amidines"/>
    <property type="evidence" value="ECO:0007669"/>
    <property type="project" value="InterPro"/>
</dbReference>
<dbReference type="SUPFAM" id="SSF55031">
    <property type="entry name" value="Bacterial exopeptidase dimerisation domain"/>
    <property type="match status" value="1"/>
</dbReference>
<evidence type="ECO:0000256" key="2">
    <source>
        <dbReference type="ARBA" id="ARBA00022801"/>
    </source>
</evidence>
<comment type="cofactor">
    <cofactor evidence="3">
        <name>Zn(2+)</name>
        <dbReference type="ChEBI" id="CHEBI:29105"/>
    </cofactor>
    <text evidence="3">Binds 2 Zn(2+) ions per subunit.</text>
</comment>
<comment type="similarity">
    <text evidence="1">Belongs to the peptidase M20 family.</text>
</comment>
<keyword evidence="5" id="KW-1185">Reference proteome</keyword>
<dbReference type="PANTHER" id="PTHR32494:SF5">
    <property type="entry name" value="ALLANTOATE AMIDOHYDROLASE"/>
    <property type="match status" value="1"/>
</dbReference>
<keyword evidence="2 4" id="KW-0378">Hydrolase</keyword>
<dbReference type="Gene3D" id="3.40.630.10">
    <property type="entry name" value="Zn peptidases"/>
    <property type="match status" value="1"/>
</dbReference>
<reference evidence="4 5" key="1">
    <citation type="journal article" date="2018" name="J. Microbiol.">
        <title>Baekduia soli gen. nov., sp. nov., a novel bacterium isolated from the soil of Baekdu Mountain and proposal of a novel family name, Baekduiaceae fam. nov.</title>
        <authorList>
            <person name="An D.S."/>
            <person name="Siddiqi M.Z."/>
            <person name="Kim K.H."/>
            <person name="Yu H.S."/>
            <person name="Im W.T."/>
        </authorList>
    </citation>
    <scope>NUCLEOTIDE SEQUENCE [LARGE SCALE GENOMIC DNA]</scope>
    <source>
        <strain evidence="4 5">BR7-21</strain>
    </source>
</reference>
<dbReference type="InterPro" id="IPR002933">
    <property type="entry name" value="Peptidase_M20"/>
</dbReference>
<dbReference type="PANTHER" id="PTHR32494">
    <property type="entry name" value="ALLANTOATE DEIMINASE-RELATED"/>
    <property type="match status" value="1"/>
</dbReference>
<dbReference type="EMBL" id="CP042430">
    <property type="protein sequence ID" value="QEC50676.1"/>
    <property type="molecule type" value="Genomic_DNA"/>
</dbReference>
<dbReference type="NCBIfam" id="TIGR01879">
    <property type="entry name" value="hydantase"/>
    <property type="match status" value="1"/>
</dbReference>
<evidence type="ECO:0000313" key="4">
    <source>
        <dbReference type="EMBL" id="QEC50676.1"/>
    </source>
</evidence>
<feature type="binding site" evidence="3">
    <location>
        <position position="128"/>
    </location>
    <ligand>
        <name>Zn(2+)</name>
        <dbReference type="ChEBI" id="CHEBI:29105"/>
        <label>2</label>
    </ligand>
</feature>
<dbReference type="InterPro" id="IPR010158">
    <property type="entry name" value="Amidase_Cbmase"/>
</dbReference>
<dbReference type="Gene3D" id="3.30.70.360">
    <property type="match status" value="1"/>
</dbReference>
<feature type="binding site" evidence="3">
    <location>
        <position position="93"/>
    </location>
    <ligand>
        <name>Zn(2+)</name>
        <dbReference type="ChEBI" id="CHEBI:29105"/>
        <label>2</label>
    </ligand>
</feature>
<name>A0A5B8UBZ7_9ACTN</name>
<evidence type="ECO:0000313" key="5">
    <source>
        <dbReference type="Proteomes" id="UP000321805"/>
    </source>
</evidence>
<dbReference type="OrthoDB" id="9808195at2"/>
<dbReference type="AlphaFoldDB" id="A0A5B8UBZ7"/>
<feature type="binding site" evidence="3">
    <location>
        <position position="193"/>
    </location>
    <ligand>
        <name>Zn(2+)</name>
        <dbReference type="ChEBI" id="CHEBI:29105"/>
        <label>1</label>
    </ligand>
</feature>
<dbReference type="Pfam" id="PF01546">
    <property type="entry name" value="Peptidase_M20"/>
    <property type="match status" value="1"/>
</dbReference>
<dbReference type="Proteomes" id="UP000321805">
    <property type="component" value="Chromosome"/>
</dbReference>
<proteinExistence type="inferred from homology"/>
<evidence type="ECO:0000256" key="1">
    <source>
        <dbReference type="ARBA" id="ARBA00006153"/>
    </source>
</evidence>
<gene>
    <name evidence="4" type="ORF">FSW04_06905</name>
</gene>
<dbReference type="InterPro" id="IPR036264">
    <property type="entry name" value="Bact_exopeptidase_dim_dom"/>
</dbReference>
<feature type="binding site" evidence="3">
    <location>
        <position position="82"/>
    </location>
    <ligand>
        <name>Zn(2+)</name>
        <dbReference type="ChEBI" id="CHEBI:29105"/>
        <label>1</label>
    </ligand>
</feature>
<feature type="binding site" evidence="3">
    <location>
        <position position="384"/>
    </location>
    <ligand>
        <name>Zn(2+)</name>
        <dbReference type="ChEBI" id="CHEBI:29105"/>
        <label>2</label>
    </ligand>
</feature>
<dbReference type="GO" id="GO:0046872">
    <property type="term" value="F:metal ion binding"/>
    <property type="evidence" value="ECO:0007669"/>
    <property type="project" value="UniProtKB-KW"/>
</dbReference>
<dbReference type="PIRSF" id="PIRSF001235">
    <property type="entry name" value="Amidase_carbamoylase"/>
    <property type="match status" value="1"/>
</dbReference>